<protein>
    <recommendedName>
        <fullName evidence="1">ADP-ribosyl cyclase/cyclic ADP-ribose hydrolase</fullName>
        <ecNumber evidence="1">3.2.2.6</ecNumber>
    </recommendedName>
</protein>
<dbReference type="EMBL" id="JAAMPC010000008">
    <property type="protein sequence ID" value="KAG2300210.1"/>
    <property type="molecule type" value="Genomic_DNA"/>
</dbReference>
<evidence type="ECO:0000256" key="3">
    <source>
        <dbReference type="ARBA" id="ARBA00022737"/>
    </source>
</evidence>
<dbReference type="OrthoDB" id="1058667at2759"/>
<evidence type="ECO:0000256" key="1">
    <source>
        <dbReference type="ARBA" id="ARBA00011982"/>
    </source>
</evidence>
<dbReference type="GO" id="GO:0006952">
    <property type="term" value="P:defense response"/>
    <property type="evidence" value="ECO:0007669"/>
    <property type="project" value="UniProtKB-KW"/>
</dbReference>
<dbReference type="PANTHER" id="PTHR11017:SF547">
    <property type="entry name" value="ADP-RIBOSYL CYCLASE_CYCLIC ADP-RIBOSE HYDROLASE"/>
    <property type="match status" value="1"/>
</dbReference>
<sequence length="1343" mass="153395">MKCRERDQQTVITIFYQVDPSDVRKQTGAFGEAFNKTSEERTEGVKEAWKKALVDVGNIAGYDSSRWENEAKMIDKIAGDLMKVMVFTPSKDFDDFVGMNARIEEIKLLLSKQADDKVKIIGIVGPAGIGKTSTARVLYNRFSLDFEFSTFIEDIRGSKDMPSLGGSDYKFKLEYQKELLSRIFDQEDIKVDHLGVVEQRLRDKRVLIVLDEVDCLLKLEAMANKPNWFGPGSMIVITTEDRDLLRSQNINSIYDMKLPDEVEAFEIFCQYAFRQKTPLDGFYGLAWEVTELAGRLPLGLKVLGSSLRGKFRDEWENALPRLKSSLHQGIESILMFGYDGLSDDNDRALFLYIACFFVGFEVDRVKRCLEDCDLQVDYGLHNLEQKSLIYTEYGKVRMHTLLQQMGRDIVKKKTKQIGKRQFLMDTRDISDLLEDEDKHWRNGDIIKISKSAFQGMKNLQLLSVYSYNVRLPEKGLSCLPDKLRLLQWKNYPLTFLPSKFSGKFLVELIMRESKLEKLWDGIKPLQRLKRMVLSRSRYLKEIPDLTNATSLEELVLHGCEGLLELPSTIGNATKLKRCILRRCFLLKELPSSMGKLINLEELNLSQSTGLKELSGFLSLEKLSGCWSLKTLDLSKTPIREVPSSIRSNWSRLNKMNMSGCRNLKEFPNVPDSIEELVLCKTRIVEIPPWIENLSRLRKLIMNGCEELKKISPNVSKLENLEFLGFRKSGKSELDYVSENEYEYNPDLFEAVIEWEGPDSECSWRLVSDLDVHYILPRCLPTKKALSLCLKGLMNTIPDCIRHLSGLTKLDVTGCPYLKALPPLPDSLLSIDADCCVCLERIDSSFQNQNICLNFAGCLSLNQNAKELIYTSDCKYALLPGEEVPAHFPHQADSGSLTINLTPRPLPSSLRFKACILLSKEDSLEKEELLMGGVSCHVMGKQNGLTIQYGSNQYHMKFRYGGYKDHYNYSKKKEDHLYIFEDSFCLNQDCPQAGEATLNELVFEFIGHGKKWKVKGCGVQLLVHDVVDEDDSDNDGESTLVPGVEVPAHFTYRATSGFLKINQTPGPLPHSLRFKACLLLSRVNINLEDEDDGVLWSIIGNPDELNGEDENLMMRVSCWFTCKQNCLTVQYGSHMRDMPYLYGSDDFLYTFEDSFFLDKDFPEVAEATFSELEFEFNVSYKNWKVKACGVQNLEDKEESGRDEEEDDEVGDGDNDGVEEDIKDDDVDKTEEGEESRRDDDAETRSTKRARLIFQEEKLNQNTQGHSIWGLLRLSNAKCSNHLRYDALLHRLFSPSSAKDQVESAEELCREVKRFNNVRTFFVAEIPDFITRLLTPLSALGVEFD</sequence>
<dbReference type="Pfam" id="PF07725">
    <property type="entry name" value="LRR_3"/>
    <property type="match status" value="1"/>
</dbReference>
<dbReference type="PROSITE" id="PS50104">
    <property type="entry name" value="TIR"/>
    <property type="match status" value="1"/>
</dbReference>
<dbReference type="Pfam" id="PF23282">
    <property type="entry name" value="WHD_ROQ1"/>
    <property type="match status" value="1"/>
</dbReference>
<dbReference type="SUPFAM" id="SSF52058">
    <property type="entry name" value="L domain-like"/>
    <property type="match status" value="1"/>
</dbReference>
<feature type="compositionally biased region" description="Acidic residues" evidence="8">
    <location>
        <begin position="1194"/>
        <end position="1232"/>
    </location>
</feature>
<keyword evidence="11" id="KW-1185">Reference proteome</keyword>
<evidence type="ECO:0000256" key="8">
    <source>
        <dbReference type="SAM" id="MobiDB-lite"/>
    </source>
</evidence>
<evidence type="ECO:0000256" key="5">
    <source>
        <dbReference type="ARBA" id="ARBA00022821"/>
    </source>
</evidence>
<comment type="catalytic activity">
    <reaction evidence="7">
        <text>NAD(+) + H2O = ADP-D-ribose + nicotinamide + H(+)</text>
        <dbReference type="Rhea" id="RHEA:16301"/>
        <dbReference type="ChEBI" id="CHEBI:15377"/>
        <dbReference type="ChEBI" id="CHEBI:15378"/>
        <dbReference type="ChEBI" id="CHEBI:17154"/>
        <dbReference type="ChEBI" id="CHEBI:57540"/>
        <dbReference type="ChEBI" id="CHEBI:57967"/>
        <dbReference type="EC" id="3.2.2.6"/>
    </reaction>
    <physiologicalReaction direction="left-to-right" evidence="7">
        <dbReference type="Rhea" id="RHEA:16302"/>
    </physiologicalReaction>
</comment>
<keyword evidence="4" id="KW-0378">Hydrolase</keyword>
<evidence type="ECO:0000256" key="4">
    <source>
        <dbReference type="ARBA" id="ARBA00022801"/>
    </source>
</evidence>
<dbReference type="PANTHER" id="PTHR11017">
    <property type="entry name" value="LEUCINE-RICH REPEAT-CONTAINING PROTEIN"/>
    <property type="match status" value="1"/>
</dbReference>
<reference evidence="10 11" key="1">
    <citation type="submission" date="2020-02" db="EMBL/GenBank/DDBJ databases">
        <authorList>
            <person name="Ma Q."/>
            <person name="Huang Y."/>
            <person name="Song X."/>
            <person name="Pei D."/>
        </authorList>
    </citation>
    <scope>NUCLEOTIDE SEQUENCE [LARGE SCALE GENOMIC DNA]</scope>
    <source>
        <strain evidence="10">Sxm20200214</strain>
        <tissue evidence="10">Leaf</tissue>
    </source>
</reference>
<dbReference type="InterPro" id="IPR000157">
    <property type="entry name" value="TIR_dom"/>
</dbReference>
<dbReference type="GO" id="GO:0007165">
    <property type="term" value="P:signal transduction"/>
    <property type="evidence" value="ECO:0007669"/>
    <property type="project" value="InterPro"/>
</dbReference>
<evidence type="ECO:0000313" key="11">
    <source>
        <dbReference type="Proteomes" id="UP000886595"/>
    </source>
</evidence>
<keyword evidence="2" id="KW-0433">Leucine-rich repeat</keyword>
<name>A0A8X7V1S0_BRACI</name>
<accession>A0A8X7V1S0</accession>
<dbReference type="InterPro" id="IPR003593">
    <property type="entry name" value="AAA+_ATPase"/>
</dbReference>
<dbReference type="SUPFAM" id="SSF52540">
    <property type="entry name" value="P-loop containing nucleoside triphosphate hydrolases"/>
    <property type="match status" value="1"/>
</dbReference>
<dbReference type="Gene3D" id="3.40.50.10140">
    <property type="entry name" value="Toll/interleukin-1 receptor homology (TIR) domain"/>
    <property type="match status" value="1"/>
</dbReference>
<evidence type="ECO:0000256" key="7">
    <source>
        <dbReference type="ARBA" id="ARBA00047304"/>
    </source>
</evidence>
<dbReference type="PRINTS" id="PR00364">
    <property type="entry name" value="DISEASERSIST"/>
</dbReference>
<dbReference type="EC" id="3.2.2.6" evidence="1"/>
<dbReference type="FunFam" id="1.10.8.430:FF:000002">
    <property type="entry name" value="Disease resistance protein (TIR-NBS-LRR class)"/>
    <property type="match status" value="1"/>
</dbReference>
<dbReference type="GO" id="GO:0061809">
    <property type="term" value="F:NAD+ nucleosidase activity, cyclic ADP-ribose generating"/>
    <property type="evidence" value="ECO:0007669"/>
    <property type="project" value="UniProtKB-EC"/>
</dbReference>
<dbReference type="InterPro" id="IPR002182">
    <property type="entry name" value="NB-ARC"/>
</dbReference>
<dbReference type="InterPro" id="IPR036390">
    <property type="entry name" value="WH_DNA-bd_sf"/>
</dbReference>
<dbReference type="GO" id="GO:0043531">
    <property type="term" value="F:ADP binding"/>
    <property type="evidence" value="ECO:0007669"/>
    <property type="project" value="InterPro"/>
</dbReference>
<dbReference type="InterPro" id="IPR058192">
    <property type="entry name" value="WHD_ROQ1-like"/>
</dbReference>
<dbReference type="Pfam" id="PF00931">
    <property type="entry name" value="NB-ARC"/>
    <property type="match status" value="1"/>
</dbReference>
<feature type="compositionally biased region" description="Basic and acidic residues" evidence="8">
    <location>
        <begin position="1233"/>
        <end position="1244"/>
    </location>
</feature>
<feature type="domain" description="TIR" evidence="9">
    <location>
        <begin position="1"/>
        <end position="85"/>
    </location>
</feature>
<evidence type="ECO:0000259" key="9">
    <source>
        <dbReference type="PROSITE" id="PS50104"/>
    </source>
</evidence>
<feature type="region of interest" description="Disordered" evidence="8">
    <location>
        <begin position="1193"/>
        <end position="1244"/>
    </location>
</feature>
<dbReference type="Gene3D" id="3.80.10.10">
    <property type="entry name" value="Ribonuclease Inhibitor"/>
    <property type="match status" value="2"/>
</dbReference>
<dbReference type="InterPro" id="IPR035897">
    <property type="entry name" value="Toll_tir_struct_dom_sf"/>
</dbReference>
<dbReference type="Pfam" id="PF01582">
    <property type="entry name" value="TIR"/>
    <property type="match status" value="1"/>
</dbReference>
<dbReference type="InterPro" id="IPR032675">
    <property type="entry name" value="LRR_dom_sf"/>
</dbReference>
<dbReference type="FunFam" id="3.40.50.300:FF:001002">
    <property type="entry name" value="Disease resistance protein (TIR-NBS-LRR class)"/>
    <property type="match status" value="1"/>
</dbReference>
<dbReference type="Gene3D" id="1.10.8.430">
    <property type="entry name" value="Helical domain of apoptotic protease-activating factors"/>
    <property type="match status" value="1"/>
</dbReference>
<dbReference type="SUPFAM" id="SSF46785">
    <property type="entry name" value="Winged helix' DNA-binding domain"/>
    <property type="match status" value="1"/>
</dbReference>
<dbReference type="InterPro" id="IPR045344">
    <property type="entry name" value="C-JID"/>
</dbReference>
<dbReference type="Pfam" id="PF20160">
    <property type="entry name" value="C-JID"/>
    <property type="match status" value="1"/>
</dbReference>
<keyword evidence="6" id="KW-0520">NAD</keyword>
<dbReference type="Proteomes" id="UP000886595">
    <property type="component" value="Unassembled WGS sequence"/>
</dbReference>
<dbReference type="SUPFAM" id="SSF52200">
    <property type="entry name" value="Toll/Interleukin receptor TIR domain"/>
    <property type="match status" value="1"/>
</dbReference>
<evidence type="ECO:0000256" key="6">
    <source>
        <dbReference type="ARBA" id="ARBA00023027"/>
    </source>
</evidence>
<organism evidence="10 11">
    <name type="scientific">Brassica carinata</name>
    <name type="common">Ethiopian mustard</name>
    <name type="synonym">Abyssinian cabbage</name>
    <dbReference type="NCBI Taxonomy" id="52824"/>
    <lineage>
        <taxon>Eukaryota</taxon>
        <taxon>Viridiplantae</taxon>
        <taxon>Streptophyta</taxon>
        <taxon>Embryophyta</taxon>
        <taxon>Tracheophyta</taxon>
        <taxon>Spermatophyta</taxon>
        <taxon>Magnoliopsida</taxon>
        <taxon>eudicotyledons</taxon>
        <taxon>Gunneridae</taxon>
        <taxon>Pentapetalae</taxon>
        <taxon>rosids</taxon>
        <taxon>malvids</taxon>
        <taxon>Brassicales</taxon>
        <taxon>Brassicaceae</taxon>
        <taxon>Brassiceae</taxon>
        <taxon>Brassica</taxon>
    </lineage>
</organism>
<dbReference type="InterPro" id="IPR042197">
    <property type="entry name" value="Apaf_helical"/>
</dbReference>
<proteinExistence type="predicted"/>
<dbReference type="SMART" id="SM00382">
    <property type="entry name" value="AAA"/>
    <property type="match status" value="1"/>
</dbReference>
<dbReference type="InterPro" id="IPR044974">
    <property type="entry name" value="Disease_R_plants"/>
</dbReference>
<keyword evidence="3" id="KW-0677">Repeat</keyword>
<dbReference type="InterPro" id="IPR011713">
    <property type="entry name" value="Leu-rich_rpt_3"/>
</dbReference>
<dbReference type="Gene3D" id="3.40.50.300">
    <property type="entry name" value="P-loop containing nucleotide triphosphate hydrolases"/>
    <property type="match status" value="1"/>
</dbReference>
<keyword evidence="5" id="KW-0611">Plant defense</keyword>
<evidence type="ECO:0000256" key="2">
    <source>
        <dbReference type="ARBA" id="ARBA00022614"/>
    </source>
</evidence>
<comment type="caution">
    <text evidence="10">The sequence shown here is derived from an EMBL/GenBank/DDBJ whole genome shotgun (WGS) entry which is preliminary data.</text>
</comment>
<evidence type="ECO:0000313" key="10">
    <source>
        <dbReference type="EMBL" id="KAG2300210.1"/>
    </source>
</evidence>
<gene>
    <name evidence="10" type="ORF">Bca52824_036682</name>
</gene>
<dbReference type="InterPro" id="IPR027417">
    <property type="entry name" value="P-loop_NTPase"/>
</dbReference>